<dbReference type="STRING" id="311410.LA5095_02950"/>
<evidence type="ECO:0000313" key="2">
    <source>
        <dbReference type="EMBL" id="CTQ64261.1"/>
    </source>
</evidence>
<dbReference type="Proteomes" id="UP000049983">
    <property type="component" value="Unassembled WGS sequence"/>
</dbReference>
<reference evidence="3" key="1">
    <citation type="submission" date="2015-07" db="EMBL/GenBank/DDBJ databases">
        <authorList>
            <person name="Rodrigo-Torres Lidia"/>
            <person name="Arahal R.David."/>
        </authorList>
    </citation>
    <scope>NUCLEOTIDE SEQUENCE [LARGE SCALE GENOMIC DNA]</scope>
    <source>
        <strain evidence="3">CECT 5096</strain>
    </source>
</reference>
<dbReference type="InterPro" id="IPR019285">
    <property type="entry name" value="DUF2336"/>
</dbReference>
<sequence length="388" mass="42652">MRQSQRFNPKEPPATKASRRRSASHSARHILLSATEIFVGLRKHTIEETGIFLELARNLLPDTPIEDRREISKLLSGHAEIPDDLQEVLARDDDAQTAAPALRNSPRLSVDLLKALANNGPELSRQAIAERPSLRESVIDALCDHAEASVIKILLGRDDITLSKTHQAKLSRRSEIVATLGLELAGRDALHPDGLMGQFLHLPAPLKKQAIATAEMTSLVKQAQTPGGTMSQRPDMNRLQIQEALVKAALDQNRTSFATLLSQSLGLSRQTCNFLMQEDQGEGLTIALKALGMPEFETTTILIRMLGENTQLIDLRGLLRMHRTLSNGAAEALVGQWLLHDQGNQRTAARHSSQYQDASGRKLPVKTPLADRGANTRKKVRFAKSSEG</sequence>
<organism evidence="2 3">
    <name type="scientific">Roseibium album</name>
    <dbReference type="NCBI Taxonomy" id="311410"/>
    <lineage>
        <taxon>Bacteria</taxon>
        <taxon>Pseudomonadati</taxon>
        <taxon>Pseudomonadota</taxon>
        <taxon>Alphaproteobacteria</taxon>
        <taxon>Hyphomicrobiales</taxon>
        <taxon>Stappiaceae</taxon>
        <taxon>Roseibium</taxon>
    </lineage>
</organism>
<dbReference type="Pfam" id="PF10098">
    <property type="entry name" value="DUF2336"/>
    <property type="match status" value="1"/>
</dbReference>
<dbReference type="EMBL" id="CXWC01000001">
    <property type="protein sequence ID" value="CTQ64261.1"/>
    <property type="molecule type" value="Genomic_DNA"/>
</dbReference>
<keyword evidence="3" id="KW-1185">Reference proteome</keyword>
<feature type="region of interest" description="Disordered" evidence="1">
    <location>
        <begin position="1"/>
        <end position="25"/>
    </location>
</feature>
<dbReference type="AlphaFoldDB" id="A0A0M6ZPU8"/>
<evidence type="ECO:0000313" key="3">
    <source>
        <dbReference type="Proteomes" id="UP000049983"/>
    </source>
</evidence>
<protein>
    <recommendedName>
        <fullName evidence="4">DUF2336 domain-containing protein</fullName>
    </recommendedName>
</protein>
<evidence type="ECO:0000256" key="1">
    <source>
        <dbReference type="SAM" id="MobiDB-lite"/>
    </source>
</evidence>
<feature type="region of interest" description="Disordered" evidence="1">
    <location>
        <begin position="349"/>
        <end position="388"/>
    </location>
</feature>
<dbReference type="OrthoDB" id="7676556at2"/>
<gene>
    <name evidence="2" type="ORF">LA5096_00319</name>
</gene>
<name>A0A0M6ZPU8_9HYPH</name>
<proteinExistence type="predicted"/>
<accession>A0A0M6ZPU8</accession>
<evidence type="ECO:0008006" key="4">
    <source>
        <dbReference type="Google" id="ProtNLM"/>
    </source>
</evidence>